<dbReference type="Pfam" id="PF00069">
    <property type="entry name" value="Pkinase"/>
    <property type="match status" value="1"/>
</dbReference>
<dbReference type="SMART" id="SM00220">
    <property type="entry name" value="S_TKc"/>
    <property type="match status" value="1"/>
</dbReference>
<feature type="domain" description="Protein kinase" evidence="1">
    <location>
        <begin position="545"/>
        <end position="818"/>
    </location>
</feature>
<reference evidence="2" key="1">
    <citation type="submission" date="2021-10" db="EMBL/GenBank/DDBJ databases">
        <title>De novo Genome Assembly of Clathrus columnatus (Basidiomycota, Fungi) Using Illumina and Nanopore Sequence Data.</title>
        <authorList>
            <person name="Ogiso-Tanaka E."/>
            <person name="Itagaki H."/>
            <person name="Hosoya T."/>
            <person name="Hosaka K."/>
        </authorList>
    </citation>
    <scope>NUCLEOTIDE SEQUENCE</scope>
    <source>
        <strain evidence="2">MO-923</strain>
    </source>
</reference>
<proteinExistence type="predicted"/>
<protein>
    <recommendedName>
        <fullName evidence="1">Protein kinase domain-containing protein</fullName>
    </recommendedName>
</protein>
<gene>
    <name evidence="2" type="ORF">Clacol_002343</name>
</gene>
<organism evidence="2 3">
    <name type="scientific">Clathrus columnatus</name>
    <dbReference type="NCBI Taxonomy" id="1419009"/>
    <lineage>
        <taxon>Eukaryota</taxon>
        <taxon>Fungi</taxon>
        <taxon>Dikarya</taxon>
        <taxon>Basidiomycota</taxon>
        <taxon>Agaricomycotina</taxon>
        <taxon>Agaricomycetes</taxon>
        <taxon>Phallomycetidae</taxon>
        <taxon>Phallales</taxon>
        <taxon>Clathraceae</taxon>
        <taxon>Clathrus</taxon>
    </lineage>
</organism>
<evidence type="ECO:0000313" key="2">
    <source>
        <dbReference type="EMBL" id="GJJ08135.1"/>
    </source>
</evidence>
<dbReference type="InterPro" id="IPR000719">
    <property type="entry name" value="Prot_kinase_dom"/>
</dbReference>
<dbReference type="PROSITE" id="PS50011">
    <property type="entry name" value="PROTEIN_KINASE_DOM"/>
    <property type="match status" value="1"/>
</dbReference>
<keyword evidence="3" id="KW-1185">Reference proteome</keyword>
<dbReference type="Proteomes" id="UP001050691">
    <property type="component" value="Unassembled WGS sequence"/>
</dbReference>
<dbReference type="InterPro" id="IPR050235">
    <property type="entry name" value="CK1_Ser-Thr_kinase"/>
</dbReference>
<name>A0AAV5A561_9AGAM</name>
<evidence type="ECO:0000313" key="3">
    <source>
        <dbReference type="Proteomes" id="UP001050691"/>
    </source>
</evidence>
<dbReference type="InterPro" id="IPR011009">
    <property type="entry name" value="Kinase-like_dom_sf"/>
</dbReference>
<accession>A0AAV5A561</accession>
<comment type="caution">
    <text evidence="2">The sequence shown here is derived from an EMBL/GenBank/DDBJ whole genome shotgun (WGS) entry which is preliminary data.</text>
</comment>
<dbReference type="PANTHER" id="PTHR11909">
    <property type="entry name" value="CASEIN KINASE-RELATED"/>
    <property type="match status" value="1"/>
</dbReference>
<dbReference type="GO" id="GO:0004672">
    <property type="term" value="F:protein kinase activity"/>
    <property type="evidence" value="ECO:0007669"/>
    <property type="project" value="InterPro"/>
</dbReference>
<dbReference type="EMBL" id="BPWL01000003">
    <property type="protein sequence ID" value="GJJ08135.1"/>
    <property type="molecule type" value="Genomic_DNA"/>
</dbReference>
<dbReference type="GO" id="GO:0005524">
    <property type="term" value="F:ATP binding"/>
    <property type="evidence" value="ECO:0007669"/>
    <property type="project" value="InterPro"/>
</dbReference>
<sequence length="898" mass="102477">MRHRFVAVKLLPRLPGWAKFGQKHRDIIRESNLFVISSEEPTSPGSEYFVLKNKWDMNTNSDPTRTLNVKPSLPFNETLYLSVTPRICAEFEDTEEYNRLVNAEKYRLDKASFQRFLEAWRNAGPSIPGICETGGEDEVDPVSELTKYTTWSGYLQYGALVSNREVQFNFDLVPFQSLSRADLRPRIYDELVLLRQLTLDYASEKCDITTQYIQTERKNLPLLAASGQIFRVPSVSQQRFNPFTSTLRPSLANLQSFPIPCDEDPINGDFNEDSDGMDDWLNDNIDYNYPELPPEVSPVPAVRADGIKMIVFDPNVLVVSDYDGPLKEALVKIFPPSICRFTGKELLELYVEREALRAADKFPEFPVSPAGAIQDIASHLDLPIEQSIITDALKYHTELHLHSEVSTTLDLLIDRGYTLHLLNSPSHYHQTVLSHLPNLTLLTLASLSTHPTLRKNQVLVVTNDIYRVAESASRVGFPTALMKRLGSRSAELVIPHAPTTYTSHTLNELLSVLEDPASAPDPREPFDPKIHREAYMFYAQIHDCYQIVGMFGMGSFEFVFRGIQLYTGSHVTIKFSFDTLTLPYEAAVYAQLKGVPGLPRVHWNGSGKGYALVMDKLGPNLAQLKSFCRGRLSLKTVLMLGEQMLSTIEGIHSRGIIVRDIKPEKFAMGCEGDYKRFYLFDLGFSKLWFDPGTPSNHMPFREGRIAIYTPEYMSCNAHSGFELGRRDDIESIGYLLLYLLHGRLPWQDIGPLNVPSNMRRMQNMKFGKPFTDFLAHEKTPKCFNTFFEHCRSLAFEDQPNYTMLRELFKKEFEKHGWGEYDWEYDWWKGNGLNEGMGTLIPEEYRLDRRFVEPLLALASVVSVEIFVTPNFCNFLSQITDKGGQFLRTSDILRLRIVA</sequence>
<dbReference type="Gene3D" id="1.10.510.10">
    <property type="entry name" value="Transferase(Phosphotransferase) domain 1"/>
    <property type="match status" value="1"/>
</dbReference>
<dbReference type="SUPFAM" id="SSF56112">
    <property type="entry name" value="Protein kinase-like (PK-like)"/>
    <property type="match status" value="1"/>
</dbReference>
<evidence type="ECO:0000259" key="1">
    <source>
        <dbReference type="PROSITE" id="PS50011"/>
    </source>
</evidence>
<dbReference type="AlphaFoldDB" id="A0AAV5A561"/>